<evidence type="ECO:0000313" key="3">
    <source>
        <dbReference type="Proteomes" id="UP000001026"/>
    </source>
</evidence>
<dbReference type="InterPro" id="IPR006094">
    <property type="entry name" value="Oxid_FAD_bind_N"/>
</dbReference>
<dbReference type="Proteomes" id="UP000001026">
    <property type="component" value="Chromosome"/>
</dbReference>
<dbReference type="OrthoDB" id="9811261at2"/>
<dbReference type="AlphaFoldDB" id="Q7V0F9"/>
<dbReference type="GO" id="GO:0071949">
    <property type="term" value="F:FAD binding"/>
    <property type="evidence" value="ECO:0007669"/>
    <property type="project" value="InterPro"/>
</dbReference>
<dbReference type="PANTHER" id="PTHR11748:SF119">
    <property type="entry name" value="D-2-HYDROXYGLUTARATE DEHYDROGENASE"/>
    <property type="match status" value="1"/>
</dbReference>
<dbReference type="STRING" id="59919.PMM1303"/>
<reference evidence="2 3" key="1">
    <citation type="journal article" date="2003" name="Nature">
        <title>Genome divergence in two Prochlorococcus ecotypes reflects oceanic niche differentiation.</title>
        <authorList>
            <person name="Rocap G."/>
            <person name="Larimer F.W."/>
            <person name="Lamerdin J.E."/>
            <person name="Malfatti S."/>
            <person name="Chain P."/>
            <person name="Ahlgren N.A."/>
            <person name="Arellano A."/>
            <person name="Coleman M."/>
            <person name="Hauser L."/>
            <person name="Hess W.R."/>
            <person name="Johnson Z.I."/>
            <person name="Land M.L."/>
            <person name="Lindell D."/>
            <person name="Post A.F."/>
            <person name="Regala W."/>
            <person name="Shah M."/>
            <person name="Shaw S.L."/>
            <person name="Steglich C."/>
            <person name="Sullivan M.B."/>
            <person name="Ting C.S."/>
            <person name="Tolonen A."/>
            <person name="Webb E.A."/>
            <person name="Zinser E.R."/>
            <person name="Chisholm S.W."/>
        </authorList>
    </citation>
    <scope>NUCLEOTIDE SEQUENCE [LARGE SCALE GENOMIC DNA]</scope>
    <source>
        <strain evidence="3">CCMP1986 / NIES-2087 / MED4</strain>
    </source>
</reference>
<dbReference type="GO" id="GO:0004458">
    <property type="term" value="F:D-lactate dehydrogenase (cytochrome) activity"/>
    <property type="evidence" value="ECO:0007669"/>
    <property type="project" value="TreeGrafter"/>
</dbReference>
<dbReference type="InterPro" id="IPR016166">
    <property type="entry name" value="FAD-bd_PCMH"/>
</dbReference>
<dbReference type="KEGG" id="pmm:PMM1303"/>
<dbReference type="Gene3D" id="3.30.465.10">
    <property type="match status" value="1"/>
</dbReference>
<protein>
    <recommendedName>
        <fullName evidence="1">FAD-binding PCMH-type domain-containing protein</fullName>
    </recommendedName>
</protein>
<gene>
    <name evidence="2" type="ordered locus">PMM1303</name>
</gene>
<name>Q7V0F9_PROMP</name>
<organism evidence="2 3">
    <name type="scientific">Prochlorococcus marinus subsp. pastoris (strain CCMP1986 / NIES-2087 / MED4)</name>
    <dbReference type="NCBI Taxonomy" id="59919"/>
    <lineage>
        <taxon>Bacteria</taxon>
        <taxon>Bacillati</taxon>
        <taxon>Cyanobacteriota</taxon>
        <taxon>Cyanophyceae</taxon>
        <taxon>Synechococcales</taxon>
        <taxon>Prochlorococcaceae</taxon>
        <taxon>Prochlorococcus</taxon>
    </lineage>
</organism>
<accession>Q7V0F9</accession>
<dbReference type="eggNOG" id="COG0277">
    <property type="taxonomic scope" value="Bacteria"/>
</dbReference>
<dbReference type="EMBL" id="BX548174">
    <property type="protein sequence ID" value="CAE19762.1"/>
    <property type="molecule type" value="Genomic_DNA"/>
</dbReference>
<dbReference type="InterPro" id="IPR036318">
    <property type="entry name" value="FAD-bd_PCMH-like_sf"/>
</dbReference>
<dbReference type="SUPFAM" id="SSF56176">
    <property type="entry name" value="FAD-binding/transporter-associated domain-like"/>
    <property type="match status" value="1"/>
</dbReference>
<proteinExistence type="predicted"/>
<dbReference type="PROSITE" id="PS51387">
    <property type="entry name" value="FAD_PCMH"/>
    <property type="match status" value="1"/>
</dbReference>
<dbReference type="PANTHER" id="PTHR11748">
    <property type="entry name" value="D-LACTATE DEHYDROGENASE"/>
    <property type="match status" value="1"/>
</dbReference>
<sequence length="451" mass="50585">MSSRNSKLIEQLKKIDNLEIIERTSDVKRLSKDFYNYSPILEKKLDGCIADLVVRPIDQNSVKKVAEICWEFSIPLTLRGSGTGNYGQAVPLFKGIVMQMNCLNKIEEFHPETGFVKVQSGCLMGDLNKELEKYGRELRLLPSTWKTATIGGFIAGGSGGIGSIRWGFLRDPGNLIGLEAVTINEEPKLLRFDAEESEPLNHAYGTNGIITSLLIATDIKRKWYSIIIDCEGLNKTIEILKTCTTAAIDLKLGAILEKEIVDQMPSWFKGKSKSHKILIQSTLGGIKTIELICKKYEVNSFLLGEEDKLTNGISEVVWNHTTLHMRAKDKNWTYLQMLLPLDKEFELINSLREKWGKNILWHLEAVSQQGVPRLAALPVIKWHSSDQINQIIDNCKKLGAIIFNPHVLTVEGGGLGVIDSDQVKAKLKFDPKGLLNPGKLQGWEIKDEFNI</sequence>
<dbReference type="HOGENOM" id="CLU_606425_0_0_3"/>
<feature type="domain" description="FAD-binding PCMH-type" evidence="1">
    <location>
        <begin position="46"/>
        <end position="220"/>
    </location>
</feature>
<dbReference type="GO" id="GO:1903457">
    <property type="term" value="P:lactate catabolic process"/>
    <property type="evidence" value="ECO:0007669"/>
    <property type="project" value="TreeGrafter"/>
</dbReference>
<dbReference type="RefSeq" id="WP_011132937.1">
    <property type="nucleotide sequence ID" value="NC_005072.1"/>
</dbReference>
<evidence type="ECO:0000259" key="1">
    <source>
        <dbReference type="PROSITE" id="PS51387"/>
    </source>
</evidence>
<evidence type="ECO:0000313" key="2">
    <source>
        <dbReference type="EMBL" id="CAE19762.1"/>
    </source>
</evidence>
<dbReference type="InterPro" id="IPR016169">
    <property type="entry name" value="FAD-bd_PCMH_sub2"/>
</dbReference>
<dbReference type="Pfam" id="PF01565">
    <property type="entry name" value="FAD_binding_4"/>
    <property type="match status" value="1"/>
</dbReference>
<dbReference type="GO" id="GO:0008720">
    <property type="term" value="F:D-lactate dehydrogenase (NAD+) activity"/>
    <property type="evidence" value="ECO:0007669"/>
    <property type="project" value="TreeGrafter"/>
</dbReference>